<dbReference type="PANTHER" id="PTHR46455">
    <property type="entry name" value="SET AND MYND DOMAIN CONTAINING, ARTHROPOD-SPECIFIC, MEMBER 4, ISOFORM A"/>
    <property type="match status" value="1"/>
</dbReference>
<accession>A0A1Y1LWP9</accession>
<dbReference type="AlphaFoldDB" id="A0A1Y1LWP9"/>
<dbReference type="Gene3D" id="1.10.220.160">
    <property type="match status" value="1"/>
</dbReference>
<dbReference type="PANTHER" id="PTHR46455:SF5">
    <property type="entry name" value="SET AND MYND DOMAIN CONTAINING, ARTHROPOD-SPECIFIC, MEMBER 4, ISOFORM A"/>
    <property type="match status" value="1"/>
</dbReference>
<proteinExistence type="predicted"/>
<dbReference type="SUPFAM" id="SSF82199">
    <property type="entry name" value="SET domain"/>
    <property type="match status" value="1"/>
</dbReference>
<dbReference type="FunCoup" id="A0A1Y1LWP9">
    <property type="interactions" value="6"/>
</dbReference>
<dbReference type="InterPro" id="IPR001214">
    <property type="entry name" value="SET_dom"/>
</dbReference>
<reference evidence="3" key="3">
    <citation type="submission" date="2019-08" db="EMBL/GenBank/DDBJ databases">
        <authorList>
            <consortium name="Photinus pyralis genome working group"/>
            <person name="Fallon T.R."/>
            <person name="Sander Lower S.E."/>
            <person name="Weng J.-K."/>
        </authorList>
    </citation>
    <scope>NUCLEOTIDE SEQUENCE</scope>
    <source>
        <strain evidence="3">1611_PpyrPB1</strain>
        <tissue evidence="3">Whole body</tissue>
    </source>
</reference>
<evidence type="ECO:0000313" key="4">
    <source>
        <dbReference type="Proteomes" id="UP000327044"/>
    </source>
</evidence>
<dbReference type="EMBL" id="GEZM01045051">
    <property type="protein sequence ID" value="JAV77952.1"/>
    <property type="molecule type" value="Transcribed_RNA"/>
</dbReference>
<dbReference type="Gene3D" id="6.10.140.2220">
    <property type="match status" value="1"/>
</dbReference>
<name>A0A1Y1LWP9_PHOPY</name>
<reference evidence="2" key="1">
    <citation type="journal article" date="2016" name="Sci. Rep.">
        <title>Molecular characterization of firefly nuptial gifts: a multi-omics approach sheds light on postcopulatory sexual selection.</title>
        <authorList>
            <person name="Al-Wathiqui N."/>
            <person name="Fallon T.R."/>
            <person name="South A."/>
            <person name="Weng J.K."/>
            <person name="Lewis S.M."/>
        </authorList>
    </citation>
    <scope>NUCLEOTIDE SEQUENCE</scope>
</reference>
<evidence type="ECO:0000313" key="2">
    <source>
        <dbReference type="EMBL" id="JAV77952.1"/>
    </source>
</evidence>
<sequence length="535" mass="60452">MLKSQKKKKTRSSKSRSQSIVSISSAEICQEPPSANNYRIRTSKTMGRYMVAAREFKPGAIILSEVPLIVGPLANCDVQCLGCYKVLYENGKYYRCKGCGWPLCSPNCRGLKQTFGHTEKECQTLSSTKSGRLLDYANFASMSQHFNAIAPLRCLLLKQTSPSQHAIIQSMEPHNEVRQAIPEVWDVNQATVVDRIRKDWGLSAYSEDEIHTICGVLEVNAFEIGQGGASLRGLYPTAFLMSHDCVPNTNHVDEDKEYRLTVRASTEIHTGHPVTLSYAHTLHGTMRRREHLIDNKFFECNCSKCVDPTELGTYMSALRCPKCQNGWVISNGPLDHEASWSCNNTSKDPSRRCPGYKVTANSIRLLVERITREVDSIDCNDIQAMETFLQKYRNVLHPNHYLCLGIKLSLSQLYGKVTGYIINDLPPEALNRKKEICKEIMQVFDVIEPGFTRLRGVTLYELHAPTMMLTTKNYEEGKLTKTELRKRLREVLDYLEEAALILGYEPESTSEHIMGVAAKDALGRIRNWETLLGKL</sequence>
<evidence type="ECO:0000313" key="3">
    <source>
        <dbReference type="EMBL" id="KAB0794179.1"/>
    </source>
</evidence>
<dbReference type="InterPro" id="IPR053010">
    <property type="entry name" value="SET_SmydA-8"/>
</dbReference>
<dbReference type="Gene3D" id="2.170.270.10">
    <property type="entry name" value="SET domain"/>
    <property type="match status" value="1"/>
</dbReference>
<feature type="domain" description="SET" evidence="1">
    <location>
        <begin position="36"/>
        <end position="279"/>
    </location>
</feature>
<dbReference type="InterPro" id="IPR046341">
    <property type="entry name" value="SET_dom_sf"/>
</dbReference>
<dbReference type="GO" id="GO:0008170">
    <property type="term" value="F:N-methyltransferase activity"/>
    <property type="evidence" value="ECO:0007669"/>
    <property type="project" value="UniProtKB-ARBA"/>
</dbReference>
<dbReference type="PROSITE" id="PS50280">
    <property type="entry name" value="SET"/>
    <property type="match status" value="1"/>
</dbReference>
<dbReference type="Proteomes" id="UP000327044">
    <property type="component" value="Unassembled WGS sequence"/>
</dbReference>
<evidence type="ECO:0000259" key="1">
    <source>
        <dbReference type="PROSITE" id="PS50280"/>
    </source>
</evidence>
<keyword evidence="4" id="KW-1185">Reference proteome</keyword>
<dbReference type="GO" id="GO:0008757">
    <property type="term" value="F:S-adenosylmethionine-dependent methyltransferase activity"/>
    <property type="evidence" value="ECO:0007669"/>
    <property type="project" value="UniProtKB-ARBA"/>
</dbReference>
<reference evidence="3 4" key="2">
    <citation type="journal article" date="2018" name="Elife">
        <title>Firefly genomes illuminate parallel origins of bioluminescence in beetles.</title>
        <authorList>
            <person name="Fallon T.R."/>
            <person name="Lower S.E."/>
            <person name="Chang C.H."/>
            <person name="Bessho-Uehara M."/>
            <person name="Martin G.J."/>
            <person name="Bewick A.J."/>
            <person name="Behringer M."/>
            <person name="Debat H.J."/>
            <person name="Wong I."/>
            <person name="Day J.C."/>
            <person name="Suvorov A."/>
            <person name="Silva C.J."/>
            <person name="Stanger-Hall K.F."/>
            <person name="Hall D.W."/>
            <person name="Schmitz R.J."/>
            <person name="Nelson D.R."/>
            <person name="Lewis S.M."/>
            <person name="Shigenobu S."/>
            <person name="Bybee S.M."/>
            <person name="Larracuente A.M."/>
            <person name="Oba Y."/>
            <person name="Weng J.K."/>
        </authorList>
    </citation>
    <scope>NUCLEOTIDE SEQUENCE [LARGE SCALE GENOMIC DNA]</scope>
    <source>
        <strain evidence="3">1611_PpyrPB1</strain>
        <tissue evidence="3">Whole body</tissue>
    </source>
</reference>
<dbReference type="EMBL" id="VVIM01000009">
    <property type="protein sequence ID" value="KAB0794179.1"/>
    <property type="molecule type" value="Genomic_DNA"/>
</dbReference>
<dbReference type="OrthoDB" id="265717at2759"/>
<dbReference type="InParanoid" id="A0A1Y1LWP9"/>
<dbReference type="CDD" id="cd20071">
    <property type="entry name" value="SET_SMYD"/>
    <property type="match status" value="1"/>
</dbReference>
<gene>
    <name evidence="3" type="ORF">PPYR_13799</name>
</gene>
<protein>
    <recommendedName>
        <fullName evidence="1">SET domain-containing protein</fullName>
    </recommendedName>
</protein>
<dbReference type="Pfam" id="PF00856">
    <property type="entry name" value="SET"/>
    <property type="match status" value="1"/>
</dbReference>
<organism evidence="2">
    <name type="scientific">Photinus pyralis</name>
    <name type="common">Common eastern firefly</name>
    <name type="synonym">Lampyris pyralis</name>
    <dbReference type="NCBI Taxonomy" id="7054"/>
    <lineage>
        <taxon>Eukaryota</taxon>
        <taxon>Metazoa</taxon>
        <taxon>Ecdysozoa</taxon>
        <taxon>Arthropoda</taxon>
        <taxon>Hexapoda</taxon>
        <taxon>Insecta</taxon>
        <taxon>Pterygota</taxon>
        <taxon>Neoptera</taxon>
        <taxon>Endopterygota</taxon>
        <taxon>Coleoptera</taxon>
        <taxon>Polyphaga</taxon>
        <taxon>Elateriformia</taxon>
        <taxon>Elateroidea</taxon>
        <taxon>Lampyridae</taxon>
        <taxon>Lampyrinae</taxon>
        <taxon>Photinus</taxon>
    </lineage>
</organism>
<dbReference type="GO" id="GO:0008276">
    <property type="term" value="F:protein methyltransferase activity"/>
    <property type="evidence" value="ECO:0007669"/>
    <property type="project" value="UniProtKB-ARBA"/>
</dbReference>